<proteinExistence type="predicted"/>
<sequence>MKSYHILFLLVVNCMLHAVTPGSVFSDNMVIQRDAPVRVWGTAAPGETVTVTFRGASASAVADRNGRWLAALPAFPASDRGAALKISGRTTVTYDNVLTGDIWLCAGQSNMQFELSRVKNGAKLAAESTNNKIRLLQIPLAWNRNPVNHTDAKWQECMPETAGNFSAVGYLFGRRIADQTGIPVGLINISWGGCRIEAMIDENAWKTVPVSPKVADGFRRELADMDMKDDNELREDKQRLASVLYNAMVYPLSPMSVKGMLWYQGEDNHTEGMEYAEKLQMLAYSWRKCFQQESMPVYIVQLPPFGYGEEPPFFLPRFRMAQQMFAQSDPYSGFIVTTDCGDPNDIHPVDKIPLVHRLADLALYKSYGIGNSEALAPTCAKIEFKRDQAVVSFMNANGLRSRDGNAISHLEIAGADKIFHRANGIICNDRLLVSSPLVKAPAYLRFGWHKTANPNLVNRSGNPVAPFSSCNHSISF</sequence>
<dbReference type="InterPro" id="IPR005181">
    <property type="entry name" value="SASA"/>
</dbReference>
<comment type="caution">
    <text evidence="4">The sequence shown here is derived from an EMBL/GenBank/DDBJ whole genome shotgun (WGS) entry which is preliminary data.</text>
</comment>
<feature type="domain" description="Sialate O-acetylesterase" evidence="3">
    <location>
        <begin position="100"/>
        <end position="345"/>
    </location>
</feature>
<protein>
    <submittedName>
        <fullName evidence="4">Sialate O-acetylesterase</fullName>
    </submittedName>
</protein>
<evidence type="ECO:0000256" key="2">
    <source>
        <dbReference type="SAM" id="SignalP"/>
    </source>
</evidence>
<dbReference type="InterPro" id="IPR039329">
    <property type="entry name" value="SIAE"/>
</dbReference>
<evidence type="ECO:0000313" key="5">
    <source>
        <dbReference type="Proteomes" id="UP000435649"/>
    </source>
</evidence>
<dbReference type="InterPro" id="IPR013783">
    <property type="entry name" value="Ig-like_fold"/>
</dbReference>
<dbReference type="Pfam" id="PF03629">
    <property type="entry name" value="SASA"/>
    <property type="match status" value="1"/>
</dbReference>
<dbReference type="GO" id="GO:0005975">
    <property type="term" value="P:carbohydrate metabolic process"/>
    <property type="evidence" value="ECO:0007669"/>
    <property type="project" value="TreeGrafter"/>
</dbReference>
<reference evidence="4 5" key="1">
    <citation type="submission" date="2019-08" db="EMBL/GenBank/DDBJ databases">
        <title>In-depth cultivation of the pig gut microbiome towards novel bacterial diversity and tailored functional studies.</title>
        <authorList>
            <person name="Wylensek D."/>
            <person name="Hitch T.C.A."/>
            <person name="Clavel T."/>
        </authorList>
    </citation>
    <scope>NUCLEOTIDE SEQUENCE [LARGE SCALE GENOMIC DNA]</scope>
    <source>
        <strain evidence="4 5">BBE-744-WT-12</strain>
    </source>
</reference>
<dbReference type="Gene3D" id="3.40.50.1110">
    <property type="entry name" value="SGNH hydrolase"/>
    <property type="match status" value="1"/>
</dbReference>
<dbReference type="InterPro" id="IPR036514">
    <property type="entry name" value="SGNH_hydro_sf"/>
</dbReference>
<keyword evidence="2" id="KW-0732">Signal</keyword>
<accession>A0A844G6V1</accession>
<name>A0A844G6V1_9BACT</name>
<feature type="chain" id="PRO_5032779519" evidence="2">
    <location>
        <begin position="19"/>
        <end position="476"/>
    </location>
</feature>
<dbReference type="PANTHER" id="PTHR22901:SF0">
    <property type="entry name" value="SIALATE O-ACETYLESTERASE"/>
    <property type="match status" value="1"/>
</dbReference>
<feature type="signal peptide" evidence="2">
    <location>
        <begin position="1"/>
        <end position="18"/>
    </location>
</feature>
<organism evidence="4 5">
    <name type="scientific">Victivallis lenta</name>
    <dbReference type="NCBI Taxonomy" id="2606640"/>
    <lineage>
        <taxon>Bacteria</taxon>
        <taxon>Pseudomonadati</taxon>
        <taxon>Lentisphaerota</taxon>
        <taxon>Lentisphaeria</taxon>
        <taxon>Victivallales</taxon>
        <taxon>Victivallaceae</taxon>
        <taxon>Victivallis</taxon>
    </lineage>
</organism>
<keyword evidence="5" id="KW-1185">Reference proteome</keyword>
<keyword evidence="1" id="KW-0378">Hydrolase</keyword>
<dbReference type="Proteomes" id="UP000435649">
    <property type="component" value="Unassembled WGS sequence"/>
</dbReference>
<evidence type="ECO:0000256" key="1">
    <source>
        <dbReference type="ARBA" id="ARBA00022801"/>
    </source>
</evidence>
<dbReference type="AlphaFoldDB" id="A0A844G6V1"/>
<evidence type="ECO:0000259" key="3">
    <source>
        <dbReference type="Pfam" id="PF03629"/>
    </source>
</evidence>
<dbReference type="PANTHER" id="PTHR22901">
    <property type="entry name" value="SIALATE O-ACETYLESTERASE"/>
    <property type="match status" value="1"/>
</dbReference>
<dbReference type="RefSeq" id="WP_154419538.1">
    <property type="nucleotide sequence ID" value="NZ_VUNS01000021.1"/>
</dbReference>
<dbReference type="Gene3D" id="2.60.40.10">
    <property type="entry name" value="Immunoglobulins"/>
    <property type="match status" value="1"/>
</dbReference>
<evidence type="ECO:0000313" key="4">
    <source>
        <dbReference type="EMBL" id="MST98615.1"/>
    </source>
</evidence>
<gene>
    <name evidence="4" type="ORF">FYJ85_16370</name>
</gene>
<dbReference type="GO" id="GO:0001681">
    <property type="term" value="F:sialate O-acetylesterase activity"/>
    <property type="evidence" value="ECO:0007669"/>
    <property type="project" value="InterPro"/>
</dbReference>
<dbReference type="SUPFAM" id="SSF52266">
    <property type="entry name" value="SGNH hydrolase"/>
    <property type="match status" value="1"/>
</dbReference>
<dbReference type="EMBL" id="VUNS01000021">
    <property type="protein sequence ID" value="MST98615.1"/>
    <property type="molecule type" value="Genomic_DNA"/>
</dbReference>